<dbReference type="OrthoDB" id="20105at2759"/>
<gene>
    <name evidence="2" type="ORF">FZEAL_8624</name>
</gene>
<feature type="compositionally biased region" description="Low complexity" evidence="1">
    <location>
        <begin position="61"/>
        <end position="70"/>
    </location>
</feature>
<reference evidence="2" key="2">
    <citation type="submission" date="2020-05" db="EMBL/GenBank/DDBJ databases">
        <authorList>
            <person name="Kim H.-S."/>
            <person name="Proctor R.H."/>
            <person name="Brown D.W."/>
        </authorList>
    </citation>
    <scope>NUCLEOTIDE SEQUENCE</scope>
    <source>
        <strain evidence="2">NRRL 22465</strain>
    </source>
</reference>
<sequence>MLTVKQPPTYGYKSVHDLPTPPSTSRPSPPLIYQEPAAKFLPVLHRSHSPPSQPMSAPHRGLPLPAAITLPPQPQQPPPAGAPPPAHHAHVPPPPPPPPPPLAPPGHQQRDSWGQLP</sequence>
<proteinExistence type="predicted"/>
<keyword evidence="3" id="KW-1185">Reference proteome</keyword>
<accession>A0A8H4XHB1</accession>
<feature type="compositionally biased region" description="Pro residues" evidence="1">
    <location>
        <begin position="19"/>
        <end position="30"/>
    </location>
</feature>
<dbReference type="AlphaFoldDB" id="A0A8H4XHB1"/>
<feature type="compositionally biased region" description="Pro residues" evidence="1">
    <location>
        <begin position="71"/>
        <end position="104"/>
    </location>
</feature>
<dbReference type="Proteomes" id="UP000635477">
    <property type="component" value="Unassembled WGS sequence"/>
</dbReference>
<evidence type="ECO:0000256" key="1">
    <source>
        <dbReference type="SAM" id="MobiDB-lite"/>
    </source>
</evidence>
<organism evidence="2 3">
    <name type="scientific">Fusarium zealandicum</name>
    <dbReference type="NCBI Taxonomy" id="1053134"/>
    <lineage>
        <taxon>Eukaryota</taxon>
        <taxon>Fungi</taxon>
        <taxon>Dikarya</taxon>
        <taxon>Ascomycota</taxon>
        <taxon>Pezizomycotina</taxon>
        <taxon>Sordariomycetes</taxon>
        <taxon>Hypocreomycetidae</taxon>
        <taxon>Hypocreales</taxon>
        <taxon>Nectriaceae</taxon>
        <taxon>Fusarium</taxon>
        <taxon>Fusarium staphyleae species complex</taxon>
    </lineage>
</organism>
<evidence type="ECO:0000313" key="2">
    <source>
        <dbReference type="EMBL" id="KAF4974473.1"/>
    </source>
</evidence>
<feature type="non-terminal residue" evidence="2">
    <location>
        <position position="117"/>
    </location>
</feature>
<comment type="caution">
    <text evidence="2">The sequence shown here is derived from an EMBL/GenBank/DDBJ whole genome shotgun (WGS) entry which is preliminary data.</text>
</comment>
<name>A0A8H4XHB1_9HYPO</name>
<feature type="region of interest" description="Disordered" evidence="1">
    <location>
        <begin position="1"/>
        <end position="117"/>
    </location>
</feature>
<evidence type="ECO:0000313" key="3">
    <source>
        <dbReference type="Proteomes" id="UP000635477"/>
    </source>
</evidence>
<dbReference type="EMBL" id="JABEYC010000748">
    <property type="protein sequence ID" value="KAF4974473.1"/>
    <property type="molecule type" value="Genomic_DNA"/>
</dbReference>
<reference evidence="2" key="1">
    <citation type="journal article" date="2020" name="BMC Genomics">
        <title>Correction to: Identification and distribution of gene clusters required for synthesis of sphingolipid metabolism inhibitors in diverse species of the filamentous fungus Fusarium.</title>
        <authorList>
            <person name="Kim H.S."/>
            <person name="Lohmar J.M."/>
            <person name="Busman M."/>
            <person name="Brown D.W."/>
            <person name="Naumann T.A."/>
            <person name="Divon H.H."/>
            <person name="Lysoe E."/>
            <person name="Uhlig S."/>
            <person name="Proctor R.H."/>
        </authorList>
    </citation>
    <scope>NUCLEOTIDE SEQUENCE</scope>
    <source>
        <strain evidence="2">NRRL 22465</strain>
    </source>
</reference>
<protein>
    <submittedName>
        <fullName evidence="2">Uncharacterized protein</fullName>
    </submittedName>
</protein>